<reference evidence="3 4" key="1">
    <citation type="submission" date="2019-04" db="EMBL/GenBank/DDBJ databases">
        <title>Bacillus caeni sp. nov., a bacterium isolated from mangrove sediment.</title>
        <authorList>
            <person name="Huang H."/>
            <person name="Mo K."/>
            <person name="Hu Y."/>
        </authorList>
    </citation>
    <scope>NUCLEOTIDE SEQUENCE [LARGE SCALE GENOMIC DNA]</scope>
    <source>
        <strain evidence="3 4">HB172195</strain>
    </source>
</reference>
<dbReference type="SUPFAM" id="SSF52091">
    <property type="entry name" value="SpoIIaa-like"/>
    <property type="match status" value="1"/>
</dbReference>
<protein>
    <submittedName>
        <fullName evidence="3">STAS domain-containing protein</fullName>
    </submittedName>
</protein>
<dbReference type="OrthoDB" id="2835068at2"/>
<sequence>MGKTIERANPLFNEEETIFLKEAIFKSSGDYFNSGGYSHISKDLFVDRLEELIKCIMSKDSERLSQLAKDVGNSWAETALSPLMELRFLSQFRKSYLERMSDMNKEASQREVHFLLDTYILHFVTAFVERKRENVEEKADPEVPIIVLTETTALLPLMGEIETSQTRKYLNKVLVEADRLNLSLLIIDLSYMKKVETSLVTFLMKIVDAIRLIGCRAIVTGINARIAPIIMRSGIQFENKVAIKNSVKDALKE</sequence>
<dbReference type="InterPro" id="IPR036513">
    <property type="entry name" value="STAS_dom_sf"/>
</dbReference>
<dbReference type="EMBL" id="SWLG01000007">
    <property type="protein sequence ID" value="TLS37245.1"/>
    <property type="molecule type" value="Genomic_DNA"/>
</dbReference>
<dbReference type="InterPro" id="IPR002645">
    <property type="entry name" value="STAS_dom"/>
</dbReference>
<name>A0A5R9FC67_9BACL</name>
<accession>A0A5R9FC67</accession>
<feature type="domain" description="STAS" evidence="2">
    <location>
        <begin position="142"/>
        <end position="253"/>
    </location>
</feature>
<dbReference type="RefSeq" id="WP_138126740.1">
    <property type="nucleotide sequence ID" value="NZ_SWLG01000007.1"/>
</dbReference>
<organism evidence="3 4">
    <name type="scientific">Exobacillus caeni</name>
    <dbReference type="NCBI Taxonomy" id="2574798"/>
    <lineage>
        <taxon>Bacteria</taxon>
        <taxon>Bacillati</taxon>
        <taxon>Bacillota</taxon>
        <taxon>Bacilli</taxon>
        <taxon>Bacillales</taxon>
        <taxon>Guptibacillaceae</taxon>
        <taxon>Exobacillus</taxon>
    </lineage>
</organism>
<dbReference type="Gene3D" id="3.30.750.24">
    <property type="entry name" value="STAS domain"/>
    <property type="match status" value="1"/>
</dbReference>
<dbReference type="PROSITE" id="PS50801">
    <property type="entry name" value="STAS"/>
    <property type="match status" value="1"/>
</dbReference>
<dbReference type="InterPro" id="IPR051932">
    <property type="entry name" value="Bact_StressResp_Reg"/>
</dbReference>
<dbReference type="AlphaFoldDB" id="A0A5R9FC67"/>
<evidence type="ECO:0000259" key="2">
    <source>
        <dbReference type="PROSITE" id="PS50801"/>
    </source>
</evidence>
<dbReference type="PANTHER" id="PTHR33745:SF3">
    <property type="entry name" value="RSBT CO-ANTAGONIST PROTEIN RSBRC"/>
    <property type="match status" value="1"/>
</dbReference>
<evidence type="ECO:0000313" key="3">
    <source>
        <dbReference type="EMBL" id="TLS37245.1"/>
    </source>
</evidence>
<keyword evidence="4" id="KW-1185">Reference proteome</keyword>
<gene>
    <name evidence="3" type="ORF">FCL54_12025</name>
</gene>
<proteinExistence type="predicted"/>
<dbReference type="Proteomes" id="UP000308230">
    <property type="component" value="Unassembled WGS sequence"/>
</dbReference>
<evidence type="ECO:0000256" key="1">
    <source>
        <dbReference type="ARBA" id="ARBA00022553"/>
    </source>
</evidence>
<dbReference type="Pfam" id="PF01740">
    <property type="entry name" value="STAS"/>
    <property type="match status" value="1"/>
</dbReference>
<dbReference type="CDD" id="cd07041">
    <property type="entry name" value="STAS_RsbR_RsbS_like"/>
    <property type="match status" value="1"/>
</dbReference>
<evidence type="ECO:0000313" key="4">
    <source>
        <dbReference type="Proteomes" id="UP000308230"/>
    </source>
</evidence>
<keyword evidence="1" id="KW-0597">Phosphoprotein</keyword>
<comment type="caution">
    <text evidence="3">The sequence shown here is derived from an EMBL/GenBank/DDBJ whole genome shotgun (WGS) entry which is preliminary data.</text>
</comment>
<dbReference type="PANTHER" id="PTHR33745">
    <property type="entry name" value="RSBT ANTAGONIST PROTEIN RSBS-RELATED"/>
    <property type="match status" value="1"/>
</dbReference>